<dbReference type="Pfam" id="PF04286">
    <property type="entry name" value="DUF445"/>
    <property type="match status" value="1"/>
</dbReference>
<dbReference type="Proteomes" id="UP001157109">
    <property type="component" value="Unassembled WGS sequence"/>
</dbReference>
<organism evidence="2 3">
    <name type="scientific">Arsenicicoccus piscis</name>
    <dbReference type="NCBI Taxonomy" id="673954"/>
    <lineage>
        <taxon>Bacteria</taxon>
        <taxon>Bacillati</taxon>
        <taxon>Actinomycetota</taxon>
        <taxon>Actinomycetes</taxon>
        <taxon>Micrococcales</taxon>
        <taxon>Intrasporangiaceae</taxon>
        <taxon>Arsenicicoccus</taxon>
    </lineage>
</organism>
<comment type="caution">
    <text evidence="2">The sequence shown here is derived from an EMBL/GenBank/DDBJ whole genome shotgun (WGS) entry which is preliminary data.</text>
</comment>
<dbReference type="PANTHER" id="PTHR38442:SF1">
    <property type="entry name" value="INNER MEMBRANE PROTEIN"/>
    <property type="match status" value="1"/>
</dbReference>
<evidence type="ECO:0000313" key="3">
    <source>
        <dbReference type="Proteomes" id="UP001157109"/>
    </source>
</evidence>
<proteinExistence type="predicted"/>
<gene>
    <name evidence="2" type="ORF">GCM10025862_38030</name>
</gene>
<sequence>MPRPDLDPAPASGLPPVAEVLAGPVTGLAATDVERARGLRRMKLVALSLLGFAAVVFLATLRLDHSGFWGYVNTASEAAMVGALADWFAVTALFRRPLGLPIPHTAIVPTRKDEIGRNLQSFFTENFLTESVVRDRIEQADVARRVGAWLQQPQHARRVTGELAVAGRRALERIDDADVRAVVVDGLLPRLAEEPVAPVAGDLLDGLVRDGAHQPLVELLFTELHDWLAANPDKFATIIEDRAPSWAPTWVNEQVVLWTHRQAMIWVDAMRSDPLHPTRRAIDDLLLSLARDLRHDATVQERTEELKARLLTHPQTGDTVLSLWRSLRTSVLAALDDSQSGLWTRGEGWLRELGTNLVENDAVRTVADARIADGVVYFSATYGDELSQVISHTIEQWDGQEASRRIELHVGRDLQFIRINGTVVGALAGIAIHAVAQLLG</sequence>
<evidence type="ECO:0000256" key="1">
    <source>
        <dbReference type="SAM" id="Phobius"/>
    </source>
</evidence>
<keyword evidence="1" id="KW-1133">Transmembrane helix</keyword>
<dbReference type="InterPro" id="IPR007383">
    <property type="entry name" value="DUF445"/>
</dbReference>
<dbReference type="RefSeq" id="WP_284284986.1">
    <property type="nucleotide sequence ID" value="NZ_BSUJ01000001.1"/>
</dbReference>
<accession>A0ABQ6HUY4</accession>
<name>A0ABQ6HUY4_9MICO</name>
<keyword evidence="1" id="KW-0812">Transmembrane</keyword>
<reference evidence="3" key="1">
    <citation type="journal article" date="2019" name="Int. J. Syst. Evol. Microbiol.">
        <title>The Global Catalogue of Microorganisms (GCM) 10K type strain sequencing project: providing services to taxonomists for standard genome sequencing and annotation.</title>
        <authorList>
            <consortium name="The Broad Institute Genomics Platform"/>
            <consortium name="The Broad Institute Genome Sequencing Center for Infectious Disease"/>
            <person name="Wu L."/>
            <person name="Ma J."/>
        </authorList>
    </citation>
    <scope>NUCLEOTIDE SEQUENCE [LARGE SCALE GENOMIC DNA]</scope>
    <source>
        <strain evidence="3">NBRC 105830</strain>
    </source>
</reference>
<evidence type="ECO:0000313" key="2">
    <source>
        <dbReference type="EMBL" id="GMA21782.1"/>
    </source>
</evidence>
<keyword evidence="1" id="KW-0472">Membrane</keyword>
<keyword evidence="3" id="KW-1185">Reference proteome</keyword>
<feature type="transmembrane region" description="Helical" evidence="1">
    <location>
        <begin position="44"/>
        <end position="63"/>
    </location>
</feature>
<dbReference type="PANTHER" id="PTHR38442">
    <property type="entry name" value="INNER MEMBRANE PROTEIN-RELATED"/>
    <property type="match status" value="1"/>
</dbReference>
<dbReference type="EMBL" id="BSUJ01000001">
    <property type="protein sequence ID" value="GMA21782.1"/>
    <property type="molecule type" value="Genomic_DNA"/>
</dbReference>
<protein>
    <submittedName>
        <fullName evidence="2">Membrane protein</fullName>
    </submittedName>
</protein>